<sequence>MTDPADQLAEDRRMREAAKANFTAGIAQVKADLGARSVPARVIAKAKDEAVETMATGLEIAEESKGIVAGVVAAVLLWLFRAPLLRKIQAFRNKRRAARVQAGNDSADLD</sequence>
<dbReference type="Proteomes" id="UP001589943">
    <property type="component" value="Unassembled WGS sequence"/>
</dbReference>
<keyword evidence="3" id="KW-1185">Reference proteome</keyword>
<keyword evidence="1" id="KW-1133">Transmembrane helix</keyword>
<keyword evidence="1" id="KW-0472">Membrane</keyword>
<protein>
    <recommendedName>
        <fullName evidence="4">DUF3618 domain-containing protein</fullName>
    </recommendedName>
</protein>
<dbReference type="EMBL" id="JBHLTL010000004">
    <property type="protein sequence ID" value="MFC0589305.1"/>
    <property type="molecule type" value="Genomic_DNA"/>
</dbReference>
<organism evidence="2 3">
    <name type="scientific">Novosphingobium aquiterrae</name>
    <dbReference type="NCBI Taxonomy" id="624388"/>
    <lineage>
        <taxon>Bacteria</taxon>
        <taxon>Pseudomonadati</taxon>
        <taxon>Pseudomonadota</taxon>
        <taxon>Alphaproteobacteria</taxon>
        <taxon>Sphingomonadales</taxon>
        <taxon>Sphingomonadaceae</taxon>
        <taxon>Novosphingobium</taxon>
    </lineage>
</organism>
<accession>A0ABV6PHJ4</accession>
<evidence type="ECO:0000313" key="2">
    <source>
        <dbReference type="EMBL" id="MFC0589305.1"/>
    </source>
</evidence>
<proteinExistence type="predicted"/>
<keyword evidence="1" id="KW-0812">Transmembrane</keyword>
<comment type="caution">
    <text evidence="2">The sequence shown here is derived from an EMBL/GenBank/DDBJ whole genome shotgun (WGS) entry which is preliminary data.</text>
</comment>
<name>A0ABV6PHJ4_9SPHN</name>
<feature type="transmembrane region" description="Helical" evidence="1">
    <location>
        <begin position="67"/>
        <end position="85"/>
    </location>
</feature>
<gene>
    <name evidence="2" type="ORF">ACFFF7_07760</name>
</gene>
<evidence type="ECO:0000256" key="1">
    <source>
        <dbReference type="SAM" id="Phobius"/>
    </source>
</evidence>
<evidence type="ECO:0008006" key="4">
    <source>
        <dbReference type="Google" id="ProtNLM"/>
    </source>
</evidence>
<dbReference type="RefSeq" id="WP_379480797.1">
    <property type="nucleotide sequence ID" value="NZ_JBHLTL010000004.1"/>
</dbReference>
<reference evidence="2 3" key="1">
    <citation type="submission" date="2024-09" db="EMBL/GenBank/DDBJ databases">
        <authorList>
            <person name="Sun Q."/>
            <person name="Mori K."/>
        </authorList>
    </citation>
    <scope>NUCLEOTIDE SEQUENCE [LARGE SCALE GENOMIC DNA]</scope>
    <source>
        <strain evidence="2 3">NCAIM B.02537</strain>
    </source>
</reference>
<evidence type="ECO:0000313" key="3">
    <source>
        <dbReference type="Proteomes" id="UP001589943"/>
    </source>
</evidence>